<reference evidence="2" key="1">
    <citation type="submission" date="2018-06" db="EMBL/GenBank/DDBJ databases">
        <authorList>
            <person name="Zhirakovskaya E."/>
        </authorList>
    </citation>
    <scope>NUCLEOTIDE SEQUENCE</scope>
</reference>
<accession>A0A3B1DAA5</accession>
<protein>
    <submittedName>
        <fullName evidence="2">Uncharacterized protein</fullName>
    </submittedName>
</protein>
<dbReference type="EMBL" id="UOGD01000425">
    <property type="protein sequence ID" value="VAX28705.1"/>
    <property type="molecule type" value="Genomic_DNA"/>
</dbReference>
<name>A0A3B1DAA5_9ZZZZ</name>
<dbReference type="AlphaFoldDB" id="A0A3B1DAA5"/>
<proteinExistence type="predicted"/>
<keyword evidence="1" id="KW-0472">Membrane</keyword>
<keyword evidence="1" id="KW-1133">Transmembrane helix</keyword>
<evidence type="ECO:0000313" key="2">
    <source>
        <dbReference type="EMBL" id="VAX28705.1"/>
    </source>
</evidence>
<keyword evidence="1" id="KW-0812">Transmembrane</keyword>
<gene>
    <name evidence="2" type="ORF">MNBD_IGNAVI01-588</name>
</gene>
<organism evidence="2">
    <name type="scientific">hydrothermal vent metagenome</name>
    <dbReference type="NCBI Taxonomy" id="652676"/>
    <lineage>
        <taxon>unclassified sequences</taxon>
        <taxon>metagenomes</taxon>
        <taxon>ecological metagenomes</taxon>
    </lineage>
</organism>
<evidence type="ECO:0000256" key="1">
    <source>
        <dbReference type="SAM" id="Phobius"/>
    </source>
</evidence>
<sequence length="145" mass="16043">MIKIFVLLILILNFTSCSLFLGGVVYLDNSVNKGEREIKLEQLSKIKEGGKIVLELNDSTKITGFYKSIKNFDEGHKQDTMIYVIDKDKIIKTVNISDINKYYYVDEGGNVWFAVAMGAAIDLLIYGIISTNGIGAGGAMFMGPM</sequence>
<feature type="transmembrane region" description="Helical" evidence="1">
    <location>
        <begin position="111"/>
        <end position="135"/>
    </location>
</feature>